<evidence type="ECO:0000313" key="1">
    <source>
        <dbReference type="EMBL" id="CAB4542007.1"/>
    </source>
</evidence>
<proteinExistence type="predicted"/>
<sequence>MGADRLTFIYDADGTLFGEIAYLVRSRFKGEHCSLCDITHTWHGKRSEFTSVEARLNLPIEYLHRNDLDETTGAAYASVSDALPTVLAHVGDRWVVALGPEQLEACKGDVRAFEHAVRTALDAIPY</sequence>
<accession>A0A6J6BTK2</accession>
<reference evidence="1" key="1">
    <citation type="submission" date="2020-05" db="EMBL/GenBank/DDBJ databases">
        <authorList>
            <person name="Chiriac C."/>
            <person name="Salcher M."/>
            <person name="Ghai R."/>
            <person name="Kavagutti S V."/>
        </authorList>
    </citation>
    <scope>NUCLEOTIDE SEQUENCE</scope>
</reference>
<protein>
    <submittedName>
        <fullName evidence="1">Unannotated protein</fullName>
    </submittedName>
</protein>
<dbReference type="EMBL" id="CAEZSR010000007">
    <property type="protein sequence ID" value="CAB4542007.1"/>
    <property type="molecule type" value="Genomic_DNA"/>
</dbReference>
<gene>
    <name evidence="1" type="ORF">UFOPK1493_00373</name>
</gene>
<name>A0A6J6BTK2_9ZZZZ</name>
<dbReference type="AlphaFoldDB" id="A0A6J6BTK2"/>
<organism evidence="1">
    <name type="scientific">freshwater metagenome</name>
    <dbReference type="NCBI Taxonomy" id="449393"/>
    <lineage>
        <taxon>unclassified sequences</taxon>
        <taxon>metagenomes</taxon>
        <taxon>ecological metagenomes</taxon>
    </lineage>
</organism>